<evidence type="ECO:0000313" key="7">
    <source>
        <dbReference type="EMBL" id="MDR6966344.1"/>
    </source>
</evidence>
<evidence type="ECO:0000313" key="8">
    <source>
        <dbReference type="Proteomes" id="UP001255185"/>
    </source>
</evidence>
<dbReference type="InterPro" id="IPR027417">
    <property type="entry name" value="P-loop_NTPase"/>
</dbReference>
<dbReference type="Proteomes" id="UP001255185">
    <property type="component" value="Unassembled WGS sequence"/>
</dbReference>
<name>A0ABU1TK36_9FLAO</name>
<feature type="domain" description="ABC transporter" evidence="6">
    <location>
        <begin position="3"/>
        <end position="228"/>
    </location>
</feature>
<dbReference type="Pfam" id="PF00005">
    <property type="entry name" value="ABC_tran"/>
    <property type="match status" value="1"/>
</dbReference>
<comment type="caution">
    <text evidence="7">The sequence shown here is derived from an EMBL/GenBank/DDBJ whole genome shotgun (WGS) entry which is preliminary data.</text>
</comment>
<evidence type="ECO:0000256" key="1">
    <source>
        <dbReference type="ARBA" id="ARBA00005417"/>
    </source>
</evidence>
<keyword evidence="3" id="KW-0536">Nodulation</keyword>
<comment type="similarity">
    <text evidence="1">Belongs to the ABC transporter superfamily.</text>
</comment>
<gene>
    <name evidence="7" type="ORF">J2X31_000337</name>
</gene>
<organism evidence="7 8">
    <name type="scientific">Flavobacterium arsenatis</name>
    <dbReference type="NCBI Taxonomy" id="1484332"/>
    <lineage>
        <taxon>Bacteria</taxon>
        <taxon>Pseudomonadati</taxon>
        <taxon>Bacteroidota</taxon>
        <taxon>Flavobacteriia</taxon>
        <taxon>Flavobacteriales</taxon>
        <taxon>Flavobacteriaceae</taxon>
        <taxon>Flavobacterium</taxon>
    </lineage>
</organism>
<dbReference type="PROSITE" id="PS50893">
    <property type="entry name" value="ABC_TRANSPORTER_2"/>
    <property type="match status" value="1"/>
</dbReference>
<reference evidence="7 8" key="1">
    <citation type="submission" date="2023-07" db="EMBL/GenBank/DDBJ databases">
        <title>Sorghum-associated microbial communities from plants grown in Nebraska, USA.</title>
        <authorList>
            <person name="Schachtman D."/>
        </authorList>
    </citation>
    <scope>NUCLEOTIDE SEQUENCE [LARGE SCALE GENOMIC DNA]</scope>
    <source>
        <strain evidence="7 8">3773</strain>
    </source>
</reference>
<dbReference type="Gene3D" id="3.40.50.300">
    <property type="entry name" value="P-loop containing nucleotide triphosphate hydrolases"/>
    <property type="match status" value="1"/>
</dbReference>
<dbReference type="EMBL" id="JAVDVI010000001">
    <property type="protein sequence ID" value="MDR6966344.1"/>
    <property type="molecule type" value="Genomic_DNA"/>
</dbReference>
<dbReference type="RefSeq" id="WP_310023875.1">
    <property type="nucleotide sequence ID" value="NZ_JAVDVI010000001.1"/>
</dbReference>
<evidence type="ECO:0000256" key="2">
    <source>
        <dbReference type="ARBA" id="ARBA00022448"/>
    </source>
</evidence>
<dbReference type="NCBIfam" id="TIGR03522">
    <property type="entry name" value="GldA_ABC_ATP"/>
    <property type="match status" value="1"/>
</dbReference>
<protein>
    <submittedName>
        <fullName evidence="7">ABC-2 type transport system ATP-binding protein</fullName>
    </submittedName>
</protein>
<dbReference type="SUPFAM" id="SSF52540">
    <property type="entry name" value="P-loop containing nucleoside triphosphate hydrolases"/>
    <property type="match status" value="1"/>
</dbReference>
<keyword evidence="4" id="KW-0547">Nucleotide-binding</keyword>
<accession>A0ABU1TK36</accession>
<dbReference type="CDD" id="cd03230">
    <property type="entry name" value="ABC_DR_subfamily_A"/>
    <property type="match status" value="1"/>
</dbReference>
<dbReference type="InterPro" id="IPR003593">
    <property type="entry name" value="AAA+_ATPase"/>
</dbReference>
<keyword evidence="5 7" id="KW-0067">ATP-binding</keyword>
<evidence type="ECO:0000256" key="4">
    <source>
        <dbReference type="ARBA" id="ARBA00022741"/>
    </source>
</evidence>
<dbReference type="PANTHER" id="PTHR42711">
    <property type="entry name" value="ABC TRANSPORTER ATP-BINDING PROTEIN"/>
    <property type="match status" value="1"/>
</dbReference>
<evidence type="ECO:0000256" key="3">
    <source>
        <dbReference type="ARBA" id="ARBA00022458"/>
    </source>
</evidence>
<evidence type="ECO:0000256" key="5">
    <source>
        <dbReference type="ARBA" id="ARBA00022840"/>
    </source>
</evidence>
<dbReference type="PANTHER" id="PTHR42711:SF5">
    <property type="entry name" value="ABC TRANSPORTER ATP-BINDING PROTEIN NATA"/>
    <property type="match status" value="1"/>
</dbReference>
<dbReference type="GO" id="GO:0005524">
    <property type="term" value="F:ATP binding"/>
    <property type="evidence" value="ECO:0007669"/>
    <property type="project" value="UniProtKB-KW"/>
</dbReference>
<evidence type="ECO:0000259" key="6">
    <source>
        <dbReference type="PROSITE" id="PS50893"/>
    </source>
</evidence>
<sequence>MSIEVNNISKSYGAQKALDSISFSVKKGEIVGFLGPNGAGKSTLMKILTTYINADSGTASVNGSDVNGNPKVVQQSVGYLPEHNPLYLELYVKEYLAFNADVYKVAKSRIEEVVALTGLTPESHKKIGQLSKGYRQRVGLANALLHNPDVLILDEPTTGLDPNQLVEIRQLIKNVGKDKTVFLSTHIMQEVEAICDRVIIINNGKIVTDKKLDNLMTEKEQVLEVEFDFKVEEQLIAKIPNLVSYKNIHDMTWELVFVAEGDMRPVVFDFANTNGLRTLQLNQKNKNLEAVFREMTKK</sequence>
<dbReference type="InterPro" id="IPR003439">
    <property type="entry name" value="ABC_transporter-like_ATP-bd"/>
</dbReference>
<dbReference type="InterPro" id="IPR050763">
    <property type="entry name" value="ABC_transporter_ATP-binding"/>
</dbReference>
<dbReference type="InterPro" id="IPR019864">
    <property type="entry name" value="Motility-assoc_ABC_GldA"/>
</dbReference>
<keyword evidence="8" id="KW-1185">Reference proteome</keyword>
<keyword evidence="2" id="KW-0813">Transport</keyword>
<dbReference type="SMART" id="SM00382">
    <property type="entry name" value="AAA"/>
    <property type="match status" value="1"/>
</dbReference>
<proteinExistence type="inferred from homology"/>